<dbReference type="HOGENOM" id="CLU_102971_1_0_3"/>
<keyword evidence="3" id="KW-1185">Reference proteome</keyword>
<dbReference type="KEGG" id="cyp:PCC8801_1711"/>
<dbReference type="Gene3D" id="3.30.700.10">
    <property type="entry name" value="Glycoprotein, Type 4 Pilin"/>
    <property type="match status" value="1"/>
</dbReference>
<dbReference type="STRING" id="41431.PCC8801_1711"/>
<keyword evidence="1" id="KW-0472">Membrane</keyword>
<reference evidence="3" key="1">
    <citation type="journal article" date="2011" name="MBio">
        <title>Novel metabolic attributes of the genus Cyanothece, comprising a group of unicellular nitrogen-fixing Cyanobacteria.</title>
        <authorList>
            <person name="Bandyopadhyay A."/>
            <person name="Elvitigala T."/>
            <person name="Welsh E."/>
            <person name="Stockel J."/>
            <person name="Liberton M."/>
            <person name="Min H."/>
            <person name="Sherman L.A."/>
            <person name="Pakrasi H.B."/>
        </authorList>
    </citation>
    <scope>NUCLEOTIDE SEQUENCE [LARGE SCALE GENOMIC DNA]</scope>
    <source>
        <strain evidence="3">PCC 8801</strain>
    </source>
</reference>
<gene>
    <name evidence="2" type="ordered locus">PCC8801_1711</name>
</gene>
<organism evidence="2 3">
    <name type="scientific">Rippkaea orientalis (strain PCC 8801 / RF-1)</name>
    <name type="common">Cyanothece sp. (strain PCC 8801)</name>
    <dbReference type="NCBI Taxonomy" id="41431"/>
    <lineage>
        <taxon>Bacteria</taxon>
        <taxon>Bacillati</taxon>
        <taxon>Cyanobacteriota</taxon>
        <taxon>Cyanophyceae</taxon>
        <taxon>Oscillatoriophycideae</taxon>
        <taxon>Chroococcales</taxon>
        <taxon>Aphanothecaceae</taxon>
        <taxon>Rippkaea</taxon>
        <taxon>Rippkaea orientalis</taxon>
    </lineage>
</organism>
<dbReference type="EMBL" id="CP001287">
    <property type="protein sequence ID" value="ACK65759.1"/>
    <property type="molecule type" value="Genomic_DNA"/>
</dbReference>
<dbReference type="eggNOG" id="COG2165">
    <property type="taxonomic scope" value="Bacteria"/>
</dbReference>
<dbReference type="RefSeq" id="WP_012595032.1">
    <property type="nucleotide sequence ID" value="NC_011726.1"/>
</dbReference>
<proteinExistence type="predicted"/>
<evidence type="ECO:0000313" key="3">
    <source>
        <dbReference type="Proteomes" id="UP000008204"/>
    </source>
</evidence>
<evidence type="ECO:0000256" key="1">
    <source>
        <dbReference type="SAM" id="Phobius"/>
    </source>
</evidence>
<dbReference type="SUPFAM" id="SSF54523">
    <property type="entry name" value="Pili subunits"/>
    <property type="match status" value="1"/>
</dbReference>
<accession>B7JW70</accession>
<dbReference type="InterPro" id="IPR045584">
    <property type="entry name" value="Pilin-like"/>
</dbReference>
<dbReference type="AlphaFoldDB" id="B7JW70"/>
<feature type="transmembrane region" description="Helical" evidence="1">
    <location>
        <begin position="20"/>
        <end position="40"/>
    </location>
</feature>
<name>B7JW70_RIPO1</name>
<protein>
    <submittedName>
        <fullName evidence="2">Type 4 prepilin-like protein</fullName>
    </submittedName>
</protein>
<keyword evidence="1" id="KW-0812">Transmembrane</keyword>
<dbReference type="OrthoDB" id="428628at2"/>
<keyword evidence="1" id="KW-1133">Transmembrane helix</keyword>
<dbReference type="Proteomes" id="UP000008204">
    <property type="component" value="Chromosome"/>
</dbReference>
<sequence>MRYLARQTANRGTNLMEVTITAVIAGILAAVAVPSLMGILQGSKVDQGLVQVQNSLKDAQKQAMRLGQSCEVTFNTTANPPTITASPAGCLVGTDTELPTGIVLESNAPGDKISFSFKGTTTSSGTMVVKSADGQGEQKCLVISIGIGIMRTGTYNSRSNNISSTNCVASS</sequence>
<evidence type="ECO:0000313" key="2">
    <source>
        <dbReference type="EMBL" id="ACK65759.1"/>
    </source>
</evidence>